<dbReference type="InterPro" id="IPR029061">
    <property type="entry name" value="THDP-binding"/>
</dbReference>
<reference evidence="3" key="1">
    <citation type="submission" date="2018-05" db="EMBL/GenBank/DDBJ databases">
        <authorList>
            <person name="Lanie J.A."/>
            <person name="Ng W.-L."/>
            <person name="Kazmierczak K.M."/>
            <person name="Andrzejewski T.M."/>
            <person name="Davidsen T.M."/>
            <person name="Wayne K.J."/>
            <person name="Tettelin H."/>
            <person name="Glass J.I."/>
            <person name="Rusch D."/>
            <person name="Podicherti R."/>
            <person name="Tsui H.-C.T."/>
            <person name="Winkler M.E."/>
        </authorList>
    </citation>
    <scope>NUCLEOTIDE SEQUENCE</scope>
</reference>
<dbReference type="FunFam" id="3.40.50.970:FF:000022">
    <property type="entry name" value="2-oxoglutarate ferredoxin oxidoreductase alpha subunit"/>
    <property type="match status" value="1"/>
</dbReference>
<dbReference type="AlphaFoldDB" id="A0A382XV54"/>
<dbReference type="CDD" id="cd07034">
    <property type="entry name" value="TPP_PYR_PFOR_IOR-alpha_like"/>
    <property type="match status" value="1"/>
</dbReference>
<dbReference type="EMBL" id="UINC01170734">
    <property type="protein sequence ID" value="SVD74926.1"/>
    <property type="molecule type" value="Genomic_DNA"/>
</dbReference>
<dbReference type="InterPro" id="IPR002880">
    <property type="entry name" value="Pyrv_Fd/Flavodoxin_OxRdtase_N"/>
</dbReference>
<feature type="domain" description="Pyruvate flavodoxin/ferredoxin oxidoreductase pyrimidine binding" evidence="2">
    <location>
        <begin position="17"/>
        <end position="174"/>
    </location>
</feature>
<dbReference type="Gene3D" id="3.40.50.970">
    <property type="match status" value="1"/>
</dbReference>
<name>A0A382XV54_9ZZZZ</name>
<protein>
    <recommendedName>
        <fullName evidence="2">Pyruvate flavodoxin/ferredoxin oxidoreductase pyrimidine binding domain-containing protein</fullName>
    </recommendedName>
</protein>
<keyword evidence="1" id="KW-0560">Oxidoreductase</keyword>
<dbReference type="InterPro" id="IPR050722">
    <property type="entry name" value="Pyruvate:ferred/Flavod_OxRd"/>
</dbReference>
<organism evidence="3">
    <name type="scientific">marine metagenome</name>
    <dbReference type="NCBI Taxonomy" id="408172"/>
    <lineage>
        <taxon>unclassified sequences</taxon>
        <taxon>metagenomes</taxon>
        <taxon>ecological metagenomes</taxon>
    </lineage>
</organism>
<dbReference type="PANTHER" id="PTHR32154">
    <property type="entry name" value="PYRUVATE-FLAVODOXIN OXIDOREDUCTASE-RELATED"/>
    <property type="match status" value="1"/>
</dbReference>
<gene>
    <name evidence="3" type="ORF">METZ01_LOCUS427780</name>
</gene>
<dbReference type="GO" id="GO:0016491">
    <property type="term" value="F:oxidoreductase activity"/>
    <property type="evidence" value="ECO:0007669"/>
    <property type="project" value="UniProtKB-KW"/>
</dbReference>
<evidence type="ECO:0000313" key="3">
    <source>
        <dbReference type="EMBL" id="SVD74926.1"/>
    </source>
</evidence>
<dbReference type="Pfam" id="PF01855">
    <property type="entry name" value="POR_N"/>
    <property type="match status" value="1"/>
</dbReference>
<evidence type="ECO:0000259" key="2">
    <source>
        <dbReference type="Pfam" id="PF01855"/>
    </source>
</evidence>
<dbReference type="SUPFAM" id="SSF52518">
    <property type="entry name" value="Thiamin diphosphate-binding fold (THDP-binding)"/>
    <property type="match status" value="1"/>
</dbReference>
<proteinExistence type="predicted"/>
<accession>A0A382XV54</accession>
<dbReference type="PANTHER" id="PTHR32154:SF14">
    <property type="entry name" value="2-OXOGLUTARATE SYNTHASE SUBUNIT KORA"/>
    <property type="match status" value="1"/>
</dbReference>
<feature type="non-terminal residue" evidence="3">
    <location>
        <position position="175"/>
    </location>
</feature>
<dbReference type="PROSITE" id="PS51257">
    <property type="entry name" value="PROKAR_LIPOPROTEIN"/>
    <property type="match status" value="1"/>
</dbReference>
<sequence length="175" mass="18549">MTKDIQSLQGNHACALGAIAAGCRFYAGYPITPSSEIAERMALELPKVDGYFIQMEDELPSMGAVLGASMSGTKVMTATSGPGFSLKQENLGYASAVEIPCVVANVMRGGPSTGMPTRPAQADIMQARWGSHGDHPVIVLTPDSVKEIHDQTIRAFDLAESLRVPVVVLFDEVLG</sequence>
<evidence type="ECO:0000256" key="1">
    <source>
        <dbReference type="ARBA" id="ARBA00023002"/>
    </source>
</evidence>
<dbReference type="GO" id="GO:0006979">
    <property type="term" value="P:response to oxidative stress"/>
    <property type="evidence" value="ECO:0007669"/>
    <property type="project" value="TreeGrafter"/>
</dbReference>